<keyword evidence="4" id="KW-1185">Reference proteome</keyword>
<organism evidence="3 4">
    <name type="scientific">Hydrocarboniphaga daqingensis</name>
    <dbReference type="NCBI Taxonomy" id="490188"/>
    <lineage>
        <taxon>Bacteria</taxon>
        <taxon>Pseudomonadati</taxon>
        <taxon>Pseudomonadota</taxon>
        <taxon>Gammaproteobacteria</taxon>
        <taxon>Nevskiales</taxon>
        <taxon>Nevskiaceae</taxon>
        <taxon>Hydrocarboniphaga</taxon>
    </lineage>
</organism>
<gene>
    <name evidence="3" type="ORF">SAMN04488068_0077</name>
</gene>
<dbReference type="Proteomes" id="UP000199758">
    <property type="component" value="Unassembled WGS sequence"/>
</dbReference>
<feature type="transmembrane region" description="Helical" evidence="2">
    <location>
        <begin position="61"/>
        <end position="79"/>
    </location>
</feature>
<dbReference type="STRING" id="490188.SAMN04488068_0077"/>
<keyword evidence="2" id="KW-1133">Transmembrane helix</keyword>
<sequence length="300" mass="32846">MAIQPSIKPTPKKTPAPPPLARAASALREWRLRTLPGPHPHPVAKPRPNLSMTLRTWHKRLGLFAFVFMGWLGFSGFLINQSASWGYDVARVRLSWVMALYGLHPEPPQSGLNANGHWLAETVDASLLDGKPLATRIKRQIGMAAAGSSAQPLLFVAEPERLLVLSPDGQLVDEMSGSMLPVPAIRRIGSIAGTPAKVVIQDLDAYATTDGLQWDKLPINADVAWSEPQPLPDDQKTKALPFSRPSVSVEHVLVDAHSGRLFGAFGAWIINFVGIAAMLLSISGIWIVVRTNRQRRQPRR</sequence>
<reference evidence="3 4" key="1">
    <citation type="submission" date="2016-11" db="EMBL/GenBank/DDBJ databases">
        <authorList>
            <person name="Jaros S."/>
            <person name="Januszkiewicz K."/>
            <person name="Wedrychowicz H."/>
        </authorList>
    </citation>
    <scope>NUCLEOTIDE SEQUENCE [LARGE SCALE GENOMIC DNA]</scope>
    <source>
        <strain evidence="3 4">CGMCC 1.7049</strain>
    </source>
</reference>
<evidence type="ECO:0000256" key="1">
    <source>
        <dbReference type="SAM" id="MobiDB-lite"/>
    </source>
</evidence>
<keyword evidence="2" id="KW-0812">Transmembrane</keyword>
<dbReference type="InterPro" id="IPR005625">
    <property type="entry name" value="PepSY-ass_TM"/>
</dbReference>
<accession>A0A1M5JM42</accession>
<feature type="region of interest" description="Disordered" evidence="1">
    <location>
        <begin position="1"/>
        <end position="20"/>
    </location>
</feature>
<dbReference type="OrthoDB" id="9204737at2"/>
<keyword evidence="2" id="KW-0472">Membrane</keyword>
<dbReference type="RefSeq" id="WP_084083036.1">
    <property type="nucleotide sequence ID" value="NZ_FQWZ01000001.1"/>
</dbReference>
<name>A0A1M5JM42_9GAMM</name>
<proteinExistence type="predicted"/>
<evidence type="ECO:0000256" key="2">
    <source>
        <dbReference type="SAM" id="Phobius"/>
    </source>
</evidence>
<dbReference type="EMBL" id="FQWZ01000001">
    <property type="protein sequence ID" value="SHG41652.1"/>
    <property type="molecule type" value="Genomic_DNA"/>
</dbReference>
<evidence type="ECO:0000313" key="3">
    <source>
        <dbReference type="EMBL" id="SHG41652.1"/>
    </source>
</evidence>
<dbReference type="Pfam" id="PF03929">
    <property type="entry name" value="PepSY_TM"/>
    <property type="match status" value="1"/>
</dbReference>
<protein>
    <submittedName>
        <fullName evidence="3">PepSY-associated TM region</fullName>
    </submittedName>
</protein>
<feature type="transmembrane region" description="Helical" evidence="2">
    <location>
        <begin position="265"/>
        <end position="289"/>
    </location>
</feature>
<dbReference type="AlphaFoldDB" id="A0A1M5JM42"/>
<evidence type="ECO:0000313" key="4">
    <source>
        <dbReference type="Proteomes" id="UP000199758"/>
    </source>
</evidence>